<protein>
    <submittedName>
        <fullName evidence="2">Uncharacterized protein</fullName>
    </submittedName>
</protein>
<dbReference type="AlphaFoldDB" id="A0A5M8PS91"/>
<gene>
    <name evidence="2" type="ORF">FRX48_04751</name>
</gene>
<feature type="compositionally biased region" description="Low complexity" evidence="1">
    <location>
        <begin position="1"/>
        <end position="10"/>
    </location>
</feature>
<evidence type="ECO:0000256" key="1">
    <source>
        <dbReference type="SAM" id="MobiDB-lite"/>
    </source>
</evidence>
<comment type="caution">
    <text evidence="2">The sequence shown here is derived from an EMBL/GenBank/DDBJ whole genome shotgun (WGS) entry which is preliminary data.</text>
</comment>
<accession>A0A5M8PS91</accession>
<organism evidence="2 3">
    <name type="scientific">Lasallia pustulata</name>
    <dbReference type="NCBI Taxonomy" id="136370"/>
    <lineage>
        <taxon>Eukaryota</taxon>
        <taxon>Fungi</taxon>
        <taxon>Dikarya</taxon>
        <taxon>Ascomycota</taxon>
        <taxon>Pezizomycotina</taxon>
        <taxon>Lecanoromycetes</taxon>
        <taxon>OSLEUM clade</taxon>
        <taxon>Umbilicariomycetidae</taxon>
        <taxon>Umbilicariales</taxon>
        <taxon>Umbilicariaceae</taxon>
        <taxon>Lasallia</taxon>
    </lineage>
</organism>
<reference evidence="2 3" key="1">
    <citation type="submission" date="2019-09" db="EMBL/GenBank/DDBJ databases">
        <title>The hologenome of the rock-dwelling lichen Lasallia pustulata.</title>
        <authorList>
            <person name="Greshake Tzovaras B."/>
            <person name="Segers F."/>
            <person name="Bicker A."/>
            <person name="Dal Grande F."/>
            <person name="Otte J."/>
            <person name="Hankeln T."/>
            <person name="Schmitt I."/>
            <person name="Ebersberger I."/>
        </authorList>
    </citation>
    <scope>NUCLEOTIDE SEQUENCE [LARGE SCALE GENOMIC DNA]</scope>
    <source>
        <strain evidence="2">A1-1</strain>
    </source>
</reference>
<evidence type="ECO:0000313" key="3">
    <source>
        <dbReference type="Proteomes" id="UP000324767"/>
    </source>
</evidence>
<dbReference type="Proteomes" id="UP000324767">
    <property type="component" value="Unassembled WGS sequence"/>
</dbReference>
<feature type="region of interest" description="Disordered" evidence="1">
    <location>
        <begin position="1"/>
        <end position="39"/>
    </location>
</feature>
<name>A0A5M8PS91_9LECA</name>
<dbReference type="EMBL" id="VXIT01000007">
    <property type="protein sequence ID" value="KAA6411471.1"/>
    <property type="molecule type" value="Genomic_DNA"/>
</dbReference>
<evidence type="ECO:0000313" key="2">
    <source>
        <dbReference type="EMBL" id="KAA6411471.1"/>
    </source>
</evidence>
<feature type="compositionally biased region" description="Low complexity" evidence="1">
    <location>
        <begin position="23"/>
        <end position="39"/>
    </location>
</feature>
<proteinExistence type="predicted"/>
<sequence length="117" mass="12071">MQDLLAPQPRHLLRRAPPPPASAPARAAAAEAEAAPGAPSAALRKLTLRLLSARSRAAATWRGILQRRELAEDADDQGEQRDAGEVVAAAAQELEVAAGEEAVGGGARAGVLGGRRR</sequence>